<feature type="domain" description="Dyp-type peroxidase C-terminal" evidence="17">
    <location>
        <begin position="219"/>
        <end position="391"/>
    </location>
</feature>
<evidence type="ECO:0000256" key="13">
    <source>
        <dbReference type="PIRSR" id="PIRSR606313-1"/>
    </source>
</evidence>
<gene>
    <name evidence="18" type="ORF">DPV93_04325</name>
</gene>
<evidence type="ECO:0000256" key="8">
    <source>
        <dbReference type="ARBA" id="ARBA00023004"/>
    </source>
</evidence>
<comment type="subunit">
    <text evidence="15">Homodimer. Part of a ferrous iron transporter composed of EfeU, EfeO and EfeB.</text>
</comment>
<evidence type="ECO:0000256" key="6">
    <source>
        <dbReference type="ARBA" id="ARBA00022729"/>
    </source>
</evidence>
<keyword evidence="8 13" id="KW-0408">Iron</keyword>
<keyword evidence="4 13" id="KW-0349">Heme</keyword>
<dbReference type="STRING" id="1035839.GCA_000238795_00487"/>
<evidence type="ECO:0000256" key="1">
    <source>
        <dbReference type="ARBA" id="ARBA00004196"/>
    </source>
</evidence>
<dbReference type="GO" id="GO:0004325">
    <property type="term" value="F:ferrochelatase activity"/>
    <property type="evidence" value="ECO:0007669"/>
    <property type="project" value="UniProtKB-EC"/>
</dbReference>
<comment type="cofactor">
    <cofactor evidence="13 15">
        <name>heme b</name>
        <dbReference type="ChEBI" id="CHEBI:60344"/>
    </cofactor>
    <text evidence="13 15">Binds 1 heme b (iron(II)-protoporphyrin IX) group non-covalently per subunit.</text>
</comment>
<sequence>MKKQDSQLRGRRDFIKQAGFLGAGLLAGTSSLPAVAQTSASSASSACNHDHQQTPFFGTHQAGITTPAQKHIYFMVLDLHSQDINEIKEMFQTWTKYSQKLTKGEMVEGYSENGYIPPKDTGEAEDLPTYNLTLTFGVSPSFFKKLNIEKFCPPELVDLPHFPRDQLREEYSGGDICIQACADDPQVAFHAVRNLVRVARSHITMHWSQSGFNSFDKHTPRNLFGFRDGTANHQQGEALDKVVWYQGNNWLKEGSFLIARRVQMFLETWDRTNLNEQQNTFGRYKQNGAAYGQKEEFDKVELGTDEKPILPEDSHVHLAKKAGMEILRRSYSYASGVDQKTGQFDTGLLFISFQHNPENFIKIQKMLGNIDKMNEYITHVGSGIFACFAGVKDQDDYLGKALFEQV</sequence>
<evidence type="ECO:0000256" key="10">
    <source>
        <dbReference type="ARBA" id="ARBA00033771"/>
    </source>
</evidence>
<dbReference type="InterPro" id="IPR006313">
    <property type="entry name" value="EfeB/EfeN"/>
</dbReference>
<comment type="catalytic activity">
    <reaction evidence="12">
        <text>heme b + 2 H(+) = protoporphyrin IX + Fe(2+)</text>
        <dbReference type="Rhea" id="RHEA:22584"/>
        <dbReference type="ChEBI" id="CHEBI:15378"/>
        <dbReference type="ChEBI" id="CHEBI:29033"/>
        <dbReference type="ChEBI" id="CHEBI:57306"/>
        <dbReference type="ChEBI" id="CHEBI:60344"/>
        <dbReference type="EC" id="4.98.1.1"/>
    </reaction>
    <physiologicalReaction direction="left-to-right" evidence="12">
        <dbReference type="Rhea" id="RHEA:22585"/>
    </physiologicalReaction>
</comment>
<evidence type="ECO:0000256" key="15">
    <source>
        <dbReference type="RuleBase" id="RU365017"/>
    </source>
</evidence>
<dbReference type="EMBL" id="QEPN01000002">
    <property type="protein sequence ID" value="RDE73320.1"/>
    <property type="molecule type" value="Genomic_DNA"/>
</dbReference>
<evidence type="ECO:0000256" key="3">
    <source>
        <dbReference type="ARBA" id="ARBA00022559"/>
    </source>
</evidence>
<keyword evidence="15" id="KW-0574">Periplasm</keyword>
<dbReference type="PANTHER" id="PTHR30521:SF4">
    <property type="entry name" value="DEFERROCHELATASE"/>
    <property type="match status" value="1"/>
</dbReference>
<proteinExistence type="inferred from homology"/>
<feature type="chain" id="PRO_5016477702" description="Deferrochelatase" evidence="15">
    <location>
        <begin position="37"/>
        <end position="406"/>
    </location>
</feature>
<comment type="caution">
    <text evidence="18">The sequence shown here is derived from an EMBL/GenBank/DDBJ whole genome shotgun (WGS) entry which is preliminary data.</text>
</comment>
<dbReference type="InterPro" id="IPR011008">
    <property type="entry name" value="Dimeric_a/b-barrel"/>
</dbReference>
<dbReference type="SUPFAM" id="SSF54909">
    <property type="entry name" value="Dimeric alpha+beta barrel"/>
    <property type="match status" value="1"/>
</dbReference>
<comment type="subcellular location">
    <subcellularLocation>
        <location evidence="1">Cell envelope</location>
    </subcellularLocation>
    <subcellularLocation>
        <location evidence="15">Periplasm</location>
    </subcellularLocation>
</comment>
<keyword evidence="3 15" id="KW-0575">Peroxidase</keyword>
<evidence type="ECO:0000256" key="12">
    <source>
        <dbReference type="ARBA" id="ARBA00048856"/>
    </source>
</evidence>
<evidence type="ECO:0000313" key="18">
    <source>
        <dbReference type="EMBL" id="RDE73320.1"/>
    </source>
</evidence>
<evidence type="ECO:0000256" key="9">
    <source>
        <dbReference type="ARBA" id="ARBA00023239"/>
    </source>
</evidence>
<evidence type="ECO:0000256" key="4">
    <source>
        <dbReference type="ARBA" id="ARBA00022617"/>
    </source>
</evidence>
<dbReference type="GO" id="GO:0004601">
    <property type="term" value="F:peroxidase activity"/>
    <property type="evidence" value="ECO:0007669"/>
    <property type="project" value="UniProtKB-KW"/>
</dbReference>
<dbReference type="Pfam" id="PF20628">
    <property type="entry name" value="Dyp_perox_C"/>
    <property type="match status" value="1"/>
</dbReference>
<reference evidence="18 19" key="1">
    <citation type="submission" date="2018-05" db="EMBL/GenBank/DDBJ databases">
        <title>Draft Genome Sequences for a Diverse set of 7 Haemophilus Species.</title>
        <authorList>
            <person name="Nichols M."/>
            <person name="Topaz N."/>
            <person name="Wang X."/>
            <person name="Wang X."/>
            <person name="Boxrud D."/>
        </authorList>
    </citation>
    <scope>NUCLEOTIDE SEQUENCE [LARGE SCALE GENOMIC DNA]</scope>
    <source>
        <strain evidence="18 19">C2002001239</strain>
    </source>
</reference>
<dbReference type="PANTHER" id="PTHR30521">
    <property type="entry name" value="DEFERROCHELATASE/PEROXIDASE"/>
    <property type="match status" value="1"/>
</dbReference>
<feature type="binding site" evidence="13">
    <location>
        <position position="315"/>
    </location>
    <ligand>
        <name>heme b</name>
        <dbReference type="ChEBI" id="CHEBI:60344"/>
    </ligand>
</feature>
<feature type="binding site" evidence="13">
    <location>
        <begin position="229"/>
        <end position="231"/>
    </location>
    <ligand>
        <name>heme b</name>
        <dbReference type="ChEBI" id="CHEBI:60344"/>
    </ligand>
</feature>
<comment type="similarity">
    <text evidence="2">Belongs to the DyP-type peroxidase family. EfeB subfamily.</text>
</comment>
<dbReference type="AlphaFoldDB" id="A0A369YJC4"/>
<accession>A0A369YJC4</accession>
<evidence type="ECO:0000256" key="7">
    <source>
        <dbReference type="ARBA" id="ARBA00023002"/>
    </source>
</evidence>
<name>A0A369YJC4_9PAST</name>
<dbReference type="InterPro" id="IPR006314">
    <property type="entry name" value="Dyp_peroxidase"/>
</dbReference>
<evidence type="ECO:0000256" key="5">
    <source>
        <dbReference type="ARBA" id="ARBA00022723"/>
    </source>
</evidence>
<comment type="function">
    <text evidence="15">Involved in the recovery of exogenous heme iron. Extracts iron from heme while preserving the protoporphyrin ring intact.</text>
</comment>
<keyword evidence="9" id="KW-0456">Lyase</keyword>
<dbReference type="NCBIfam" id="TIGR01412">
    <property type="entry name" value="tat_substr_1"/>
    <property type="match status" value="1"/>
</dbReference>
<dbReference type="PROSITE" id="PS51404">
    <property type="entry name" value="DYP_PEROXIDASE"/>
    <property type="match status" value="1"/>
</dbReference>
<feature type="domain" description="Dyp-type peroxidase N-terminal" evidence="16">
    <location>
        <begin position="61"/>
        <end position="213"/>
    </location>
</feature>
<dbReference type="Pfam" id="PF04261">
    <property type="entry name" value="Dyp_perox_N"/>
    <property type="match status" value="1"/>
</dbReference>
<evidence type="ECO:0000259" key="17">
    <source>
        <dbReference type="Pfam" id="PF20628"/>
    </source>
</evidence>
<keyword evidence="5 13" id="KW-0479">Metal-binding</keyword>
<evidence type="ECO:0000313" key="19">
    <source>
        <dbReference type="Proteomes" id="UP000253872"/>
    </source>
</evidence>
<keyword evidence="6 15" id="KW-0732">Signal</keyword>
<dbReference type="InterPro" id="IPR048327">
    <property type="entry name" value="Dyp_perox_N"/>
</dbReference>
<dbReference type="EC" id="1.11.1.-" evidence="15"/>
<keyword evidence="7 15" id="KW-0560">Oxidoreductase</keyword>
<evidence type="ECO:0000256" key="2">
    <source>
        <dbReference type="ARBA" id="ARBA00005365"/>
    </source>
</evidence>
<feature type="signal peptide" evidence="15">
    <location>
        <begin position="1"/>
        <end position="36"/>
    </location>
</feature>
<dbReference type="GO" id="GO:0046872">
    <property type="term" value="F:metal ion binding"/>
    <property type="evidence" value="ECO:0007669"/>
    <property type="project" value="UniProtKB-KW"/>
</dbReference>
<protein>
    <recommendedName>
        <fullName evidence="10 15">Deferrochelatase</fullName>
        <ecNumber evidence="15">1.11.1.-</ecNumber>
    </recommendedName>
    <alternativeName>
        <fullName evidence="11 15">Peroxidase EfeB</fullName>
    </alternativeName>
</protein>
<feature type="binding site" evidence="14">
    <location>
        <begin position="229"/>
        <end position="231"/>
    </location>
    <ligand>
        <name>protoporphyrin IX</name>
        <dbReference type="ChEBI" id="CHEBI:57306"/>
    </ligand>
</feature>
<feature type="binding site" evidence="14">
    <location>
        <position position="283"/>
    </location>
    <ligand>
        <name>protoporphyrin IX</name>
        <dbReference type="ChEBI" id="CHEBI:57306"/>
    </ligand>
</feature>
<dbReference type="GO" id="GO:0042597">
    <property type="term" value="C:periplasmic space"/>
    <property type="evidence" value="ECO:0007669"/>
    <property type="project" value="UniProtKB-SubCell"/>
</dbReference>
<dbReference type="RefSeq" id="WP_111402490.1">
    <property type="nucleotide sequence ID" value="NZ_JANFLW010000010.1"/>
</dbReference>
<dbReference type="InterPro" id="IPR048328">
    <property type="entry name" value="Dyp_perox_C"/>
</dbReference>
<evidence type="ECO:0000256" key="14">
    <source>
        <dbReference type="PIRSR" id="PIRSR606313-2"/>
    </source>
</evidence>
<dbReference type="PROSITE" id="PS51318">
    <property type="entry name" value="TAT"/>
    <property type="match status" value="1"/>
</dbReference>
<dbReference type="GO" id="GO:0005829">
    <property type="term" value="C:cytosol"/>
    <property type="evidence" value="ECO:0007669"/>
    <property type="project" value="TreeGrafter"/>
</dbReference>
<evidence type="ECO:0000256" key="11">
    <source>
        <dbReference type="ARBA" id="ARBA00033775"/>
    </source>
</evidence>
<dbReference type="NCBIfam" id="TIGR01413">
    <property type="entry name" value="Dyp_perox_fam"/>
    <property type="match status" value="1"/>
</dbReference>
<dbReference type="GO" id="GO:0020037">
    <property type="term" value="F:heme binding"/>
    <property type="evidence" value="ECO:0007669"/>
    <property type="project" value="InterPro"/>
</dbReference>
<organism evidence="18 19">
    <name type="scientific">Haemophilus sputorum</name>
    <dbReference type="NCBI Taxonomy" id="1078480"/>
    <lineage>
        <taxon>Bacteria</taxon>
        <taxon>Pseudomonadati</taxon>
        <taxon>Pseudomonadota</taxon>
        <taxon>Gammaproteobacteria</taxon>
        <taxon>Pasteurellales</taxon>
        <taxon>Pasteurellaceae</taxon>
        <taxon>Haemophilus</taxon>
    </lineage>
</organism>
<dbReference type="InterPro" id="IPR006311">
    <property type="entry name" value="TAT_signal"/>
</dbReference>
<dbReference type="GO" id="GO:0030313">
    <property type="term" value="C:cell envelope"/>
    <property type="evidence" value="ECO:0007669"/>
    <property type="project" value="UniProtKB-SubCell"/>
</dbReference>
<evidence type="ECO:0000259" key="16">
    <source>
        <dbReference type="Pfam" id="PF04261"/>
    </source>
</evidence>
<feature type="binding site" evidence="13">
    <location>
        <position position="328"/>
    </location>
    <ligand>
        <name>heme b</name>
        <dbReference type="ChEBI" id="CHEBI:60344"/>
    </ligand>
</feature>
<dbReference type="GO" id="GO:0033212">
    <property type="term" value="P:iron import into cell"/>
    <property type="evidence" value="ECO:0007669"/>
    <property type="project" value="InterPro"/>
</dbReference>
<dbReference type="Proteomes" id="UP000253872">
    <property type="component" value="Unassembled WGS sequence"/>
</dbReference>